<reference evidence="1" key="2">
    <citation type="submission" date="2015-02" db="UniProtKB">
        <authorList>
            <consortium name="EnsemblMetazoa"/>
        </authorList>
    </citation>
    <scope>IDENTIFICATION</scope>
</reference>
<dbReference type="EMBL" id="JH431805">
    <property type="status" value="NOT_ANNOTATED_CDS"/>
    <property type="molecule type" value="Genomic_DNA"/>
</dbReference>
<evidence type="ECO:0008006" key="3">
    <source>
        <dbReference type="Google" id="ProtNLM"/>
    </source>
</evidence>
<accession>T1J2G2</accession>
<evidence type="ECO:0000313" key="1">
    <source>
        <dbReference type="EnsemblMetazoa" id="SMAR007752-PA"/>
    </source>
</evidence>
<proteinExistence type="predicted"/>
<dbReference type="InterPro" id="IPR036179">
    <property type="entry name" value="Ig-like_dom_sf"/>
</dbReference>
<keyword evidence="2" id="KW-1185">Reference proteome</keyword>
<dbReference type="AlphaFoldDB" id="T1J2G2"/>
<name>T1J2G2_STRMM</name>
<sequence>MQFLEEKYHSLVKSDNKNSLVNLYGFPFHSLNILATICTHYYPRFYTTMDCTRIFIILFILPISNCDHFKQFILDIEYVNSNSPIILPCQVNSSVIRACGWLKNGSPLVMEHGKHEMHGDASIGACSLYIYQPQIGEDTTFYNCNPIVEYTESLISLPYRVLARKGIAKISRPPYSISFEVSENGSPINRKITVTGLVGATTKLRWFIDGEAKTANVLLTDKPRQMSQIDSSVAVVSKSEPVLVHYCIEVKTNTIYKEIFIGAVYVIGDTYQISDFPEPLIRTLPFKITPPKLRMFWSYKGKETMVNDNRIILNVNNIKDGELTLKCVDIAASPAVYLKWGLIDPNGNAEVIDEGSEFKLSPSSGEMIKARVKFLYSSHHINLQCQAKHVFHESVERHISVVVTVREHDACFAAQSSSATVLNNNDS</sequence>
<dbReference type="EnsemblMetazoa" id="SMAR007752-RA">
    <property type="protein sequence ID" value="SMAR007752-PA"/>
    <property type="gene ID" value="SMAR007752"/>
</dbReference>
<protein>
    <recommendedName>
        <fullName evidence="3">Ig-like domain-containing protein</fullName>
    </recommendedName>
</protein>
<evidence type="ECO:0000313" key="2">
    <source>
        <dbReference type="Proteomes" id="UP000014500"/>
    </source>
</evidence>
<reference evidence="2" key="1">
    <citation type="submission" date="2011-05" db="EMBL/GenBank/DDBJ databases">
        <authorList>
            <person name="Richards S.R."/>
            <person name="Qu J."/>
            <person name="Jiang H."/>
            <person name="Jhangiani S.N."/>
            <person name="Agravi P."/>
            <person name="Goodspeed R."/>
            <person name="Gross S."/>
            <person name="Mandapat C."/>
            <person name="Jackson L."/>
            <person name="Mathew T."/>
            <person name="Pu L."/>
            <person name="Thornton R."/>
            <person name="Saada N."/>
            <person name="Wilczek-Boney K.B."/>
            <person name="Lee S."/>
            <person name="Kovar C."/>
            <person name="Wu Y."/>
            <person name="Scherer S.E."/>
            <person name="Worley K.C."/>
            <person name="Muzny D.M."/>
            <person name="Gibbs R."/>
        </authorList>
    </citation>
    <scope>NUCLEOTIDE SEQUENCE</scope>
    <source>
        <strain evidence="2">Brora</strain>
    </source>
</reference>
<dbReference type="SUPFAM" id="SSF48726">
    <property type="entry name" value="Immunoglobulin"/>
    <property type="match status" value="1"/>
</dbReference>
<organism evidence="1 2">
    <name type="scientific">Strigamia maritima</name>
    <name type="common">European centipede</name>
    <name type="synonym">Geophilus maritimus</name>
    <dbReference type="NCBI Taxonomy" id="126957"/>
    <lineage>
        <taxon>Eukaryota</taxon>
        <taxon>Metazoa</taxon>
        <taxon>Ecdysozoa</taxon>
        <taxon>Arthropoda</taxon>
        <taxon>Myriapoda</taxon>
        <taxon>Chilopoda</taxon>
        <taxon>Pleurostigmophora</taxon>
        <taxon>Geophilomorpha</taxon>
        <taxon>Linotaeniidae</taxon>
        <taxon>Strigamia</taxon>
    </lineage>
</organism>
<dbReference type="Proteomes" id="UP000014500">
    <property type="component" value="Unassembled WGS sequence"/>
</dbReference>
<dbReference type="HOGENOM" id="CLU_643004_0_0_1"/>